<gene>
    <name evidence="9 14" type="primary">ndk</name>
    <name evidence="14" type="ORF">KIF53_21215</name>
</gene>
<dbReference type="RefSeq" id="WP_043576304.1">
    <property type="nucleotide sequence ID" value="NZ_CP142381.1"/>
</dbReference>
<dbReference type="InterPro" id="IPR023005">
    <property type="entry name" value="Nucleoside_diP_kinase_AS"/>
</dbReference>
<evidence type="ECO:0000256" key="9">
    <source>
        <dbReference type="HAMAP-Rule" id="MF_00451"/>
    </source>
</evidence>
<sequence>MAIERTLSIVKPDAVAKNVIGKIYDRFESAGLKVVAAKMKQLSRAEAEGFYAVHKERPFFKDLVDFMVSGPVMIQALEGENAVLKNRELMGATDPKKADAGTIRADFAESIDANAVHGSDSVENAAIEVAYFFAASEISSR</sequence>
<comment type="similarity">
    <text evidence="2 9 10 11">Belongs to the NDK family.</text>
</comment>
<dbReference type="GeneID" id="89684796"/>
<dbReference type="GO" id="GO:0004550">
    <property type="term" value="F:nucleoside diphosphate kinase activity"/>
    <property type="evidence" value="ECO:0007669"/>
    <property type="project" value="UniProtKB-EC"/>
</dbReference>
<dbReference type="Gene3D" id="3.30.70.141">
    <property type="entry name" value="Nucleoside diphosphate kinase-like domain"/>
    <property type="match status" value="1"/>
</dbReference>
<evidence type="ECO:0000256" key="11">
    <source>
        <dbReference type="RuleBase" id="RU004011"/>
    </source>
</evidence>
<evidence type="ECO:0000256" key="10">
    <source>
        <dbReference type="PROSITE-ProRule" id="PRU00706"/>
    </source>
</evidence>
<dbReference type="EC" id="2.7.4.6" evidence="9 12"/>
<name>A0ABS7FJD2_9NEIS</name>
<dbReference type="SMART" id="SM00562">
    <property type="entry name" value="NDK"/>
    <property type="match status" value="1"/>
</dbReference>
<comment type="catalytic activity">
    <reaction evidence="9">
        <text>a ribonucleoside 5'-diphosphate + ATP = a ribonucleoside 5'-triphosphate + ADP</text>
        <dbReference type="Rhea" id="RHEA:18113"/>
        <dbReference type="ChEBI" id="CHEBI:30616"/>
        <dbReference type="ChEBI" id="CHEBI:57930"/>
        <dbReference type="ChEBI" id="CHEBI:61557"/>
        <dbReference type="ChEBI" id="CHEBI:456216"/>
        <dbReference type="EC" id="2.7.4.6"/>
    </reaction>
</comment>
<evidence type="ECO:0000256" key="12">
    <source>
        <dbReference type="RuleBase" id="RU004013"/>
    </source>
</evidence>
<evidence type="ECO:0000256" key="3">
    <source>
        <dbReference type="ARBA" id="ARBA00022553"/>
    </source>
</evidence>
<dbReference type="InterPro" id="IPR036850">
    <property type="entry name" value="NDK-like_dom_sf"/>
</dbReference>
<feature type="domain" description="Nucleoside diphosphate kinase-like" evidence="13">
    <location>
        <begin position="3"/>
        <end position="140"/>
    </location>
</feature>
<keyword evidence="7 9" id="KW-0067">ATP-binding</keyword>
<accession>A0ABS7FJD2</accession>
<evidence type="ECO:0000313" key="15">
    <source>
        <dbReference type="Proteomes" id="UP000711178"/>
    </source>
</evidence>
<dbReference type="PROSITE" id="PS00469">
    <property type="entry name" value="NDPK"/>
    <property type="match status" value="1"/>
</dbReference>
<feature type="binding site" evidence="9 10">
    <location>
        <position position="87"/>
    </location>
    <ligand>
        <name>ATP</name>
        <dbReference type="ChEBI" id="CHEBI:30616"/>
    </ligand>
</feature>
<dbReference type="Proteomes" id="UP000711178">
    <property type="component" value="Unassembled WGS sequence"/>
</dbReference>
<reference evidence="14 15" key="1">
    <citation type="submission" date="2021-05" db="EMBL/GenBank/DDBJ databases">
        <title>Draft Whole Genome Sequencing Of Biosensor Chromobacterium violaceum Strain CV026 Reveals A Regulatory RNA In Chromobacterium violaceum Phenotype Regulatory Network.</title>
        <authorList>
            <person name="Hong K.W."/>
            <person name="Chan K.G."/>
            <person name="Chang C.-Y."/>
        </authorList>
    </citation>
    <scope>NUCLEOTIDE SEQUENCE [LARGE SCALE GENOMIC DNA]</scope>
    <source>
        <strain evidence="14 15">ATCC 31532</strain>
    </source>
</reference>
<evidence type="ECO:0000256" key="8">
    <source>
        <dbReference type="ARBA" id="ARBA00023080"/>
    </source>
</evidence>
<protein>
    <recommendedName>
        <fullName evidence="9 12">Nucleoside diphosphate kinase</fullName>
        <shortName evidence="9">NDK</shortName>
        <shortName evidence="9">NDP kinase</shortName>
        <ecNumber evidence="9 12">2.7.4.6</ecNumber>
    </recommendedName>
    <alternativeName>
        <fullName evidence="9">Nucleoside-2-P kinase</fullName>
    </alternativeName>
</protein>
<dbReference type="InterPro" id="IPR001564">
    <property type="entry name" value="Nucleoside_diP_kinase"/>
</dbReference>
<comment type="caution">
    <text evidence="14">The sequence shown here is derived from an EMBL/GenBank/DDBJ whole genome shotgun (WGS) entry which is preliminary data.</text>
</comment>
<dbReference type="SUPFAM" id="SSF54919">
    <property type="entry name" value="Nucleoside diphosphate kinase, NDK"/>
    <property type="match status" value="1"/>
</dbReference>
<evidence type="ECO:0000256" key="2">
    <source>
        <dbReference type="ARBA" id="ARBA00008142"/>
    </source>
</evidence>
<evidence type="ECO:0000256" key="5">
    <source>
        <dbReference type="ARBA" id="ARBA00022741"/>
    </source>
</evidence>
<evidence type="ECO:0000313" key="14">
    <source>
        <dbReference type="EMBL" id="MBW8290167.1"/>
    </source>
</evidence>
<comment type="catalytic activity">
    <reaction evidence="9 12">
        <text>a 2'-deoxyribonucleoside 5'-diphosphate + ATP = a 2'-deoxyribonucleoside 5'-triphosphate + ADP</text>
        <dbReference type="Rhea" id="RHEA:44640"/>
        <dbReference type="ChEBI" id="CHEBI:30616"/>
        <dbReference type="ChEBI" id="CHEBI:61560"/>
        <dbReference type="ChEBI" id="CHEBI:73316"/>
        <dbReference type="ChEBI" id="CHEBI:456216"/>
        <dbReference type="EC" id="2.7.4.6"/>
    </reaction>
</comment>
<comment type="subunit">
    <text evidence="9">Homotetramer.</text>
</comment>
<evidence type="ECO:0000256" key="1">
    <source>
        <dbReference type="ARBA" id="ARBA00001946"/>
    </source>
</evidence>
<dbReference type="InterPro" id="IPR034907">
    <property type="entry name" value="NDK-like_dom"/>
</dbReference>
<evidence type="ECO:0000256" key="7">
    <source>
        <dbReference type="ARBA" id="ARBA00022840"/>
    </source>
</evidence>
<dbReference type="PRINTS" id="PR01243">
    <property type="entry name" value="NUCDPKINASE"/>
</dbReference>
<feature type="binding site" evidence="9 10">
    <location>
        <position position="59"/>
    </location>
    <ligand>
        <name>ATP</name>
        <dbReference type="ChEBI" id="CHEBI:30616"/>
    </ligand>
</feature>
<keyword evidence="15" id="KW-1185">Reference proteome</keyword>
<feature type="binding site" evidence="9 10">
    <location>
        <position position="104"/>
    </location>
    <ligand>
        <name>ATP</name>
        <dbReference type="ChEBI" id="CHEBI:30616"/>
    </ligand>
</feature>
<dbReference type="NCBIfam" id="NF001908">
    <property type="entry name" value="PRK00668.1"/>
    <property type="match status" value="1"/>
</dbReference>
<dbReference type="PANTHER" id="PTHR11349">
    <property type="entry name" value="NUCLEOSIDE DIPHOSPHATE KINASE"/>
    <property type="match status" value="1"/>
</dbReference>
<comment type="cofactor">
    <cofactor evidence="1 9">
        <name>Mg(2+)</name>
        <dbReference type="ChEBI" id="CHEBI:18420"/>
    </cofactor>
</comment>
<evidence type="ECO:0000256" key="6">
    <source>
        <dbReference type="ARBA" id="ARBA00022777"/>
    </source>
</evidence>
<feature type="binding site" evidence="9 10">
    <location>
        <position position="114"/>
    </location>
    <ligand>
        <name>ATP</name>
        <dbReference type="ChEBI" id="CHEBI:30616"/>
    </ligand>
</feature>
<keyword evidence="8 9" id="KW-0546">Nucleotide metabolism</keyword>
<dbReference type="EMBL" id="JAHDTB010000036">
    <property type="protein sequence ID" value="MBW8290167.1"/>
    <property type="molecule type" value="Genomic_DNA"/>
</dbReference>
<keyword evidence="3 9" id="KW-0597">Phosphoprotein</keyword>
<keyword evidence="9" id="KW-0460">Magnesium</keyword>
<dbReference type="HAMAP" id="MF_00451">
    <property type="entry name" value="NDP_kinase"/>
    <property type="match status" value="1"/>
</dbReference>
<organism evidence="14 15">
    <name type="scientific">Chromobacterium subtsugae</name>
    <dbReference type="NCBI Taxonomy" id="251747"/>
    <lineage>
        <taxon>Bacteria</taxon>
        <taxon>Pseudomonadati</taxon>
        <taxon>Pseudomonadota</taxon>
        <taxon>Betaproteobacteria</taxon>
        <taxon>Neisseriales</taxon>
        <taxon>Chromobacteriaceae</taxon>
        <taxon>Chromobacterium</taxon>
    </lineage>
</organism>
<evidence type="ECO:0000256" key="4">
    <source>
        <dbReference type="ARBA" id="ARBA00022679"/>
    </source>
</evidence>
<keyword evidence="4 9" id="KW-0808">Transferase</keyword>
<keyword evidence="6 9" id="KW-0418">Kinase</keyword>
<keyword evidence="9" id="KW-0963">Cytoplasm</keyword>
<dbReference type="Pfam" id="PF00334">
    <property type="entry name" value="NDK"/>
    <property type="match status" value="1"/>
</dbReference>
<feature type="binding site" evidence="9 10">
    <location>
        <position position="11"/>
    </location>
    <ligand>
        <name>ATP</name>
        <dbReference type="ChEBI" id="CHEBI:30616"/>
    </ligand>
</feature>
<comment type="subcellular location">
    <subcellularLocation>
        <location evidence="9">Cytoplasm</location>
    </subcellularLocation>
</comment>
<dbReference type="PROSITE" id="PS51374">
    <property type="entry name" value="NDPK_LIKE"/>
    <property type="match status" value="1"/>
</dbReference>
<dbReference type="CDD" id="cd04413">
    <property type="entry name" value="NDPk_I"/>
    <property type="match status" value="1"/>
</dbReference>
<proteinExistence type="inferred from homology"/>
<keyword evidence="5 9" id="KW-0547">Nucleotide-binding</keyword>
<comment type="function">
    <text evidence="9">Major role in the synthesis of nucleoside triphosphates other than ATP. The ATP gamma phosphate is transferred to the NDP beta phosphate via a ping-pong mechanism, using a phosphorylated active-site intermediate.</text>
</comment>
<feature type="binding site" evidence="9 10">
    <location>
        <position position="93"/>
    </location>
    <ligand>
        <name>ATP</name>
        <dbReference type="ChEBI" id="CHEBI:30616"/>
    </ligand>
</feature>
<feature type="active site" description="Pros-phosphohistidine intermediate" evidence="9 10">
    <location>
        <position position="117"/>
    </location>
</feature>
<evidence type="ECO:0000259" key="13">
    <source>
        <dbReference type="SMART" id="SM00562"/>
    </source>
</evidence>
<keyword evidence="9" id="KW-0479">Metal-binding</keyword>